<dbReference type="Gene3D" id="3.60.40.10">
    <property type="entry name" value="PPM-type phosphatase domain"/>
    <property type="match status" value="1"/>
</dbReference>
<dbReference type="Proteomes" id="UP001551011">
    <property type="component" value="Unassembled WGS sequence"/>
</dbReference>
<dbReference type="Gene3D" id="3.30.565.10">
    <property type="entry name" value="Histidine kinase-like ATPase, C-terminal domain"/>
    <property type="match status" value="1"/>
</dbReference>
<dbReference type="SUPFAM" id="SSF55781">
    <property type="entry name" value="GAF domain-like"/>
    <property type="match status" value="2"/>
</dbReference>
<dbReference type="Pfam" id="PF13581">
    <property type="entry name" value="HATPase_c_2"/>
    <property type="match status" value="1"/>
</dbReference>
<dbReference type="Pfam" id="PF13185">
    <property type="entry name" value="GAF_2"/>
    <property type="match status" value="1"/>
</dbReference>
<evidence type="ECO:0000259" key="3">
    <source>
        <dbReference type="SMART" id="SM00331"/>
    </source>
</evidence>
<proteinExistence type="predicted"/>
<dbReference type="SUPFAM" id="SSF81606">
    <property type="entry name" value="PP2C-like"/>
    <property type="match status" value="1"/>
</dbReference>
<sequence>MAVARPGSHLEQPEAMRFECLTSPDQQPWDAETLELTLQQATTCLGGLGAAVHWRDPAVGRLRLVTVGKLFPGGTEAWADLTDAANAAARAVQSGAYAWVPGDRSGHRESGAVAVPLLAGDKPIGALSVLTAGPAEPDELRRSFLHAIAAWGAERLERVPGRPSAGEAAFDRTVRIVELTAALADAVTSQDVLRAVAEHVLPPFGADGLGIYAFEKDRLHLVGHIGYPKAYRGLWSQIRGLPLTSHPIIADVIRTRTPLFIESKAEILRRYPEMAGFTATSPKNTWAFLPLIASGRAIGCCDVSFSRERPIGEEERTLLTALSGLVAQAFERARLYDAEHARAEGLQCGLLPRKLPCLPAVRAAARYLPAGRGDAVGGDWYDLIQLSADRVAMVIGDVMGHGISEAATMGRLRTAVRTLADLEMPPDELLGRLNDLVSDLGEDFYATCLYAVFDPVSRSCTLSSAGHPPPVIVHPDGTVHIPDLVPDPPLGAAEPPFATHDLQMPAQGLVVLFTDGLVESATRDIDDGVAMLRHVLAHSATVPHLVAEEMDADTDRLERLCDSVTSALLPDREQAEDDAALLMVHTHNAAARDVAVHDLPFDPRAAGQARAYVREQLTVWGLGDLVMPTELVVSELVGNAIRHAKGPVRLRLLRSRSMICEVYDGSLTTPRIRHATHTDEGGRGLQLVAACSQHWGARYLHDGKCIWVEQDIPR</sequence>
<dbReference type="PANTHER" id="PTHR43156:SF2">
    <property type="entry name" value="STAGE II SPORULATION PROTEIN E"/>
    <property type="match status" value="1"/>
</dbReference>
<organism evidence="4 5">
    <name type="scientific">Streptomyces flaveolus</name>
    <dbReference type="NCBI Taxonomy" id="67297"/>
    <lineage>
        <taxon>Bacteria</taxon>
        <taxon>Bacillati</taxon>
        <taxon>Actinomycetota</taxon>
        <taxon>Actinomycetes</taxon>
        <taxon>Kitasatosporales</taxon>
        <taxon>Streptomycetaceae</taxon>
        <taxon>Streptomyces</taxon>
    </lineage>
</organism>
<dbReference type="InterPro" id="IPR052016">
    <property type="entry name" value="Bact_Sigma-Reg"/>
</dbReference>
<comment type="caution">
    <text evidence="4">The sequence shown here is derived from an EMBL/GenBank/DDBJ whole genome shotgun (WGS) entry which is preliminary data.</text>
</comment>
<dbReference type="CDD" id="cd16936">
    <property type="entry name" value="HATPase_RsbW-like"/>
    <property type="match status" value="1"/>
</dbReference>
<dbReference type="InterPro" id="IPR003018">
    <property type="entry name" value="GAF"/>
</dbReference>
<protein>
    <submittedName>
        <fullName evidence="4">SpoIIE family protein phosphatase</fullName>
    </submittedName>
</protein>
<dbReference type="InterPro" id="IPR029016">
    <property type="entry name" value="GAF-like_dom_sf"/>
</dbReference>
<evidence type="ECO:0000259" key="2">
    <source>
        <dbReference type="SMART" id="SM00065"/>
    </source>
</evidence>
<evidence type="ECO:0000313" key="4">
    <source>
        <dbReference type="EMBL" id="MEU5712461.1"/>
    </source>
</evidence>
<dbReference type="InterPro" id="IPR036890">
    <property type="entry name" value="HATPase_C_sf"/>
</dbReference>
<feature type="domain" description="GAF" evidence="2">
    <location>
        <begin position="188"/>
        <end position="340"/>
    </location>
</feature>
<reference evidence="4 5" key="1">
    <citation type="submission" date="2024-06" db="EMBL/GenBank/DDBJ databases">
        <title>The Natural Products Discovery Center: Release of the First 8490 Sequenced Strains for Exploring Actinobacteria Biosynthetic Diversity.</title>
        <authorList>
            <person name="Kalkreuter E."/>
            <person name="Kautsar S.A."/>
            <person name="Yang D."/>
            <person name="Bader C.D."/>
            <person name="Teijaro C.N."/>
            <person name="Fluegel L."/>
            <person name="Davis C.M."/>
            <person name="Simpson J.R."/>
            <person name="Lauterbach L."/>
            <person name="Steele A.D."/>
            <person name="Gui C."/>
            <person name="Meng S."/>
            <person name="Li G."/>
            <person name="Viehrig K."/>
            <person name="Ye F."/>
            <person name="Su P."/>
            <person name="Kiefer A.F."/>
            <person name="Nichols A."/>
            <person name="Cepeda A.J."/>
            <person name="Yan W."/>
            <person name="Fan B."/>
            <person name="Jiang Y."/>
            <person name="Adhikari A."/>
            <person name="Zheng C.-J."/>
            <person name="Schuster L."/>
            <person name="Cowan T.M."/>
            <person name="Smanski M.J."/>
            <person name="Chevrette M.G."/>
            <person name="De Carvalho L.P.S."/>
            <person name="Shen B."/>
        </authorList>
    </citation>
    <scope>NUCLEOTIDE SEQUENCE [LARGE SCALE GENOMIC DNA]</scope>
    <source>
        <strain evidence="4 5">NPDC020594</strain>
    </source>
</reference>
<dbReference type="Pfam" id="PF07228">
    <property type="entry name" value="SpoIIE"/>
    <property type="match status" value="1"/>
</dbReference>
<keyword evidence="1" id="KW-0378">Hydrolase</keyword>
<dbReference type="InterPro" id="IPR003594">
    <property type="entry name" value="HATPase_dom"/>
</dbReference>
<dbReference type="Gene3D" id="3.30.450.40">
    <property type="match status" value="2"/>
</dbReference>
<evidence type="ECO:0000313" key="5">
    <source>
        <dbReference type="Proteomes" id="UP001551011"/>
    </source>
</evidence>
<dbReference type="InterPro" id="IPR001932">
    <property type="entry name" value="PPM-type_phosphatase-like_dom"/>
</dbReference>
<dbReference type="InterPro" id="IPR036457">
    <property type="entry name" value="PPM-type-like_dom_sf"/>
</dbReference>
<dbReference type="SMART" id="SM00065">
    <property type="entry name" value="GAF"/>
    <property type="match status" value="1"/>
</dbReference>
<evidence type="ECO:0000256" key="1">
    <source>
        <dbReference type="ARBA" id="ARBA00022801"/>
    </source>
</evidence>
<dbReference type="SUPFAM" id="SSF55874">
    <property type="entry name" value="ATPase domain of HSP90 chaperone/DNA topoisomerase II/histidine kinase"/>
    <property type="match status" value="1"/>
</dbReference>
<keyword evidence="5" id="KW-1185">Reference proteome</keyword>
<gene>
    <name evidence="4" type="ORF">AB0H04_37465</name>
</gene>
<dbReference type="PANTHER" id="PTHR43156">
    <property type="entry name" value="STAGE II SPORULATION PROTEIN E-RELATED"/>
    <property type="match status" value="1"/>
</dbReference>
<dbReference type="EMBL" id="JBFAEG010000036">
    <property type="protein sequence ID" value="MEU5712461.1"/>
    <property type="molecule type" value="Genomic_DNA"/>
</dbReference>
<dbReference type="RefSeq" id="WP_356197224.1">
    <property type="nucleotide sequence ID" value="NZ_JBEXDP010000104.1"/>
</dbReference>
<accession>A0ABV3AKJ2</accession>
<feature type="domain" description="PPM-type phosphatase" evidence="3">
    <location>
        <begin position="361"/>
        <end position="586"/>
    </location>
</feature>
<name>A0ABV3AKJ2_9ACTN</name>
<dbReference type="SMART" id="SM00331">
    <property type="entry name" value="PP2C_SIG"/>
    <property type="match status" value="1"/>
</dbReference>